<comment type="subcellular location">
    <subcellularLocation>
        <location evidence="2">Secreted</location>
    </subcellularLocation>
</comment>
<proteinExistence type="predicted"/>
<keyword evidence="6" id="KW-1133">Transmembrane helix</keyword>
<feature type="domain" description="Auxiliary Activity family 9 catalytic" evidence="7">
    <location>
        <begin position="34"/>
        <end position="249"/>
    </location>
</feature>
<keyword evidence="5" id="KW-0325">Glycoprotein</keyword>
<dbReference type="OrthoDB" id="4849160at2759"/>
<keyword evidence="4" id="KW-1015">Disulfide bond</keyword>
<dbReference type="PANTHER" id="PTHR33353">
    <property type="entry name" value="PUTATIVE (AFU_ORTHOLOGUE AFUA_1G12560)-RELATED"/>
    <property type="match status" value="1"/>
</dbReference>
<sequence>ASAQILVQSDVVALHYIMLSTVALLGLISTVAAHGTVSAIVANGIFYEGYNPSYQYITPAPVTVGWKIPSDLANGFIAPDSFATSDVICHLSATNAMIAAPVKAGQQVELEWTPWPTSHKGPIIDYLANCNGPCETVDKTTLKWFKIDAVGLIDKSITDGLWATDQLIANNNTWTVTIPPTIAPGNYVLRHEIIALHSAGSANGAQDYPQCVNLAITSPGTDKPAGVLATTFYTPTDPGILFDLYGSFTSYTIPGPALYTGAVSITQILPAAPTASASGVYTV</sequence>
<dbReference type="CDD" id="cd21175">
    <property type="entry name" value="LPMO_AA9"/>
    <property type="match status" value="1"/>
</dbReference>
<evidence type="ECO:0000256" key="6">
    <source>
        <dbReference type="SAM" id="Phobius"/>
    </source>
</evidence>
<evidence type="ECO:0000256" key="1">
    <source>
        <dbReference type="ARBA" id="ARBA00001973"/>
    </source>
</evidence>
<dbReference type="Pfam" id="PF03443">
    <property type="entry name" value="AA9"/>
    <property type="match status" value="1"/>
</dbReference>
<evidence type="ECO:0000256" key="2">
    <source>
        <dbReference type="ARBA" id="ARBA00004613"/>
    </source>
</evidence>
<dbReference type="PANTHER" id="PTHR33353:SF34">
    <property type="entry name" value="ENDO-BETA-1,4-GLUCANASE D"/>
    <property type="match status" value="1"/>
</dbReference>
<dbReference type="EMBL" id="QGMK01000268">
    <property type="protein sequence ID" value="TVY82836.1"/>
    <property type="molecule type" value="Genomic_DNA"/>
</dbReference>
<evidence type="ECO:0000256" key="3">
    <source>
        <dbReference type="ARBA" id="ARBA00022525"/>
    </source>
</evidence>
<dbReference type="InterPro" id="IPR049892">
    <property type="entry name" value="AA9"/>
</dbReference>
<accession>A0A8T9CC14</accession>
<keyword evidence="6" id="KW-0812">Transmembrane</keyword>
<comment type="caution">
    <text evidence="8">The sequence shown here is derived from an EMBL/GenBank/DDBJ whole genome shotgun (WGS) entry which is preliminary data.</text>
</comment>
<feature type="transmembrane region" description="Helical" evidence="6">
    <location>
        <begin position="12"/>
        <end position="33"/>
    </location>
</feature>
<dbReference type="InterPro" id="IPR005103">
    <property type="entry name" value="AA9_LPMO"/>
</dbReference>
<evidence type="ECO:0000313" key="9">
    <source>
        <dbReference type="Proteomes" id="UP000469558"/>
    </source>
</evidence>
<name>A0A8T9CC14_9HELO</name>
<dbReference type="Gene3D" id="2.70.50.70">
    <property type="match status" value="1"/>
</dbReference>
<organism evidence="8 9">
    <name type="scientific">Lachnellula suecica</name>
    <dbReference type="NCBI Taxonomy" id="602035"/>
    <lineage>
        <taxon>Eukaryota</taxon>
        <taxon>Fungi</taxon>
        <taxon>Dikarya</taxon>
        <taxon>Ascomycota</taxon>
        <taxon>Pezizomycotina</taxon>
        <taxon>Leotiomycetes</taxon>
        <taxon>Helotiales</taxon>
        <taxon>Lachnaceae</taxon>
        <taxon>Lachnellula</taxon>
    </lineage>
</organism>
<evidence type="ECO:0000313" key="8">
    <source>
        <dbReference type="EMBL" id="TVY82836.1"/>
    </source>
</evidence>
<dbReference type="Proteomes" id="UP000469558">
    <property type="component" value="Unassembled WGS sequence"/>
</dbReference>
<keyword evidence="6" id="KW-0472">Membrane</keyword>
<feature type="non-terminal residue" evidence="8">
    <location>
        <position position="283"/>
    </location>
</feature>
<protein>
    <submittedName>
        <fullName evidence="8">Endoglucanase-4</fullName>
    </submittedName>
</protein>
<dbReference type="GO" id="GO:0005576">
    <property type="term" value="C:extracellular region"/>
    <property type="evidence" value="ECO:0007669"/>
    <property type="project" value="UniProtKB-SubCell"/>
</dbReference>
<gene>
    <name evidence="8" type="primary">cel61a_2</name>
    <name evidence="8" type="ORF">LSUE1_G002634</name>
</gene>
<comment type="cofactor">
    <cofactor evidence="1">
        <name>Cu(2+)</name>
        <dbReference type="ChEBI" id="CHEBI:29036"/>
    </cofactor>
</comment>
<reference evidence="8 9" key="1">
    <citation type="submission" date="2018-05" db="EMBL/GenBank/DDBJ databases">
        <title>Genome sequencing and assembly of the regulated plant pathogen Lachnellula willkommii and related sister species for the development of diagnostic species identification markers.</title>
        <authorList>
            <person name="Giroux E."/>
            <person name="Bilodeau G."/>
        </authorList>
    </citation>
    <scope>NUCLEOTIDE SEQUENCE [LARGE SCALE GENOMIC DNA]</scope>
    <source>
        <strain evidence="8 9">CBS 268.59</strain>
    </source>
</reference>
<dbReference type="AlphaFoldDB" id="A0A8T9CC14"/>
<evidence type="ECO:0000256" key="4">
    <source>
        <dbReference type="ARBA" id="ARBA00023157"/>
    </source>
</evidence>
<evidence type="ECO:0000259" key="7">
    <source>
        <dbReference type="Pfam" id="PF03443"/>
    </source>
</evidence>
<evidence type="ECO:0000256" key="5">
    <source>
        <dbReference type="ARBA" id="ARBA00023180"/>
    </source>
</evidence>
<keyword evidence="9" id="KW-1185">Reference proteome</keyword>
<keyword evidence="3" id="KW-0964">Secreted</keyword>